<dbReference type="GO" id="GO:0005634">
    <property type="term" value="C:nucleus"/>
    <property type="evidence" value="ECO:0000318"/>
    <property type="project" value="GO_Central"/>
</dbReference>
<accession>D6WZA0</accession>
<feature type="domain" description="BESS" evidence="3">
    <location>
        <begin position="171"/>
        <end position="210"/>
    </location>
</feature>
<keyword evidence="5" id="KW-1185">Reference proteome</keyword>
<reference evidence="4 5" key="1">
    <citation type="journal article" date="2008" name="Nature">
        <title>The genome of the model beetle and pest Tribolium castaneum.</title>
        <authorList>
            <consortium name="Tribolium Genome Sequencing Consortium"/>
            <person name="Richards S."/>
            <person name="Gibbs R.A."/>
            <person name="Weinstock G.M."/>
            <person name="Brown S.J."/>
            <person name="Denell R."/>
            <person name="Beeman R.W."/>
            <person name="Gibbs R."/>
            <person name="Beeman R.W."/>
            <person name="Brown S.J."/>
            <person name="Bucher G."/>
            <person name="Friedrich M."/>
            <person name="Grimmelikhuijzen C.J."/>
            <person name="Klingler M."/>
            <person name="Lorenzen M."/>
            <person name="Richards S."/>
            <person name="Roth S."/>
            <person name="Schroder R."/>
            <person name="Tautz D."/>
            <person name="Zdobnov E.M."/>
            <person name="Muzny D."/>
            <person name="Gibbs R.A."/>
            <person name="Weinstock G.M."/>
            <person name="Attaway T."/>
            <person name="Bell S."/>
            <person name="Buhay C.J."/>
            <person name="Chandrabose M.N."/>
            <person name="Chavez D."/>
            <person name="Clerk-Blankenburg K.P."/>
            <person name="Cree A."/>
            <person name="Dao M."/>
            <person name="Davis C."/>
            <person name="Chacko J."/>
            <person name="Dinh H."/>
            <person name="Dugan-Rocha S."/>
            <person name="Fowler G."/>
            <person name="Garner T.T."/>
            <person name="Garnes J."/>
            <person name="Gnirke A."/>
            <person name="Hawes A."/>
            <person name="Hernandez J."/>
            <person name="Hines S."/>
            <person name="Holder M."/>
            <person name="Hume J."/>
            <person name="Jhangiani S.N."/>
            <person name="Joshi V."/>
            <person name="Khan Z.M."/>
            <person name="Jackson L."/>
            <person name="Kovar C."/>
            <person name="Kowis A."/>
            <person name="Lee S."/>
            <person name="Lewis L.R."/>
            <person name="Margolis J."/>
            <person name="Morgan M."/>
            <person name="Nazareth L.V."/>
            <person name="Nguyen N."/>
            <person name="Okwuonu G."/>
            <person name="Parker D."/>
            <person name="Richards S."/>
            <person name="Ruiz S.J."/>
            <person name="Santibanez J."/>
            <person name="Savard J."/>
            <person name="Scherer S.E."/>
            <person name="Schneider B."/>
            <person name="Sodergren E."/>
            <person name="Tautz D."/>
            <person name="Vattahil S."/>
            <person name="Villasana D."/>
            <person name="White C.S."/>
            <person name="Wright R."/>
            <person name="Park Y."/>
            <person name="Beeman R.W."/>
            <person name="Lord J."/>
            <person name="Oppert B."/>
            <person name="Lorenzen M."/>
            <person name="Brown S."/>
            <person name="Wang L."/>
            <person name="Savard J."/>
            <person name="Tautz D."/>
            <person name="Richards S."/>
            <person name="Weinstock G."/>
            <person name="Gibbs R.A."/>
            <person name="Liu Y."/>
            <person name="Worley K."/>
            <person name="Weinstock G."/>
            <person name="Elsik C.G."/>
            <person name="Reese J.T."/>
            <person name="Elhaik E."/>
            <person name="Landan G."/>
            <person name="Graur D."/>
            <person name="Arensburger P."/>
            <person name="Atkinson P."/>
            <person name="Beeman R.W."/>
            <person name="Beidler J."/>
            <person name="Brown S.J."/>
            <person name="Demuth J.P."/>
            <person name="Drury D.W."/>
            <person name="Du Y.Z."/>
            <person name="Fujiwara H."/>
            <person name="Lorenzen M."/>
            <person name="Maselli V."/>
            <person name="Osanai M."/>
            <person name="Park Y."/>
            <person name="Robertson H.M."/>
            <person name="Tu Z."/>
            <person name="Wang J.J."/>
            <person name="Wang S."/>
            <person name="Richards S."/>
            <person name="Song H."/>
            <person name="Zhang L."/>
            <person name="Sodergren E."/>
            <person name="Werner D."/>
            <person name="Stanke M."/>
            <person name="Morgenstern B."/>
            <person name="Solovyev V."/>
            <person name="Kosarev P."/>
            <person name="Brown G."/>
            <person name="Chen H.C."/>
            <person name="Ermolaeva O."/>
            <person name="Hlavina W."/>
            <person name="Kapustin Y."/>
            <person name="Kiryutin B."/>
            <person name="Kitts P."/>
            <person name="Maglott D."/>
            <person name="Pruitt K."/>
            <person name="Sapojnikov V."/>
            <person name="Souvorov A."/>
            <person name="Mackey A.J."/>
            <person name="Waterhouse R.M."/>
            <person name="Wyder S."/>
            <person name="Zdobnov E.M."/>
            <person name="Zdobnov E.M."/>
            <person name="Wyder S."/>
            <person name="Kriventseva E.V."/>
            <person name="Kadowaki T."/>
            <person name="Bork P."/>
            <person name="Aranda M."/>
            <person name="Bao R."/>
            <person name="Beermann A."/>
            <person name="Berns N."/>
            <person name="Bolognesi R."/>
            <person name="Bonneton F."/>
            <person name="Bopp D."/>
            <person name="Brown S.J."/>
            <person name="Bucher G."/>
            <person name="Butts T."/>
            <person name="Chaumot A."/>
            <person name="Denell R.E."/>
            <person name="Ferrier D.E."/>
            <person name="Friedrich M."/>
            <person name="Gordon C.M."/>
            <person name="Jindra M."/>
            <person name="Klingler M."/>
            <person name="Lan Q."/>
            <person name="Lattorff H.M."/>
            <person name="Laudet V."/>
            <person name="von Levetsow C."/>
            <person name="Liu Z."/>
            <person name="Lutz R."/>
            <person name="Lynch J.A."/>
            <person name="da Fonseca R.N."/>
            <person name="Posnien N."/>
            <person name="Reuter R."/>
            <person name="Roth S."/>
            <person name="Savard J."/>
            <person name="Schinko J.B."/>
            <person name="Schmitt C."/>
            <person name="Schoppmeier M."/>
            <person name="Schroder R."/>
            <person name="Shippy T.D."/>
            <person name="Simonnet F."/>
            <person name="Marques-Souza H."/>
            <person name="Tautz D."/>
            <person name="Tomoyasu Y."/>
            <person name="Trauner J."/>
            <person name="Van der Zee M."/>
            <person name="Vervoort M."/>
            <person name="Wittkopp N."/>
            <person name="Wimmer E.A."/>
            <person name="Yang X."/>
            <person name="Jones A.K."/>
            <person name="Sattelle D.B."/>
            <person name="Ebert P.R."/>
            <person name="Nelson D."/>
            <person name="Scott J.G."/>
            <person name="Beeman R.W."/>
            <person name="Muthukrishnan S."/>
            <person name="Kramer K.J."/>
            <person name="Arakane Y."/>
            <person name="Beeman R.W."/>
            <person name="Zhu Q."/>
            <person name="Hogenkamp D."/>
            <person name="Dixit R."/>
            <person name="Oppert B."/>
            <person name="Jiang H."/>
            <person name="Zou Z."/>
            <person name="Marshall J."/>
            <person name="Elpidina E."/>
            <person name="Vinokurov K."/>
            <person name="Oppert C."/>
            <person name="Zou Z."/>
            <person name="Evans J."/>
            <person name="Lu Z."/>
            <person name="Zhao P."/>
            <person name="Sumathipala N."/>
            <person name="Altincicek B."/>
            <person name="Vilcinskas A."/>
            <person name="Williams M."/>
            <person name="Hultmark D."/>
            <person name="Hetru C."/>
            <person name="Jiang H."/>
            <person name="Grimmelikhuijzen C.J."/>
            <person name="Hauser F."/>
            <person name="Cazzamali G."/>
            <person name="Williamson M."/>
            <person name="Park Y."/>
            <person name="Li B."/>
            <person name="Tanaka Y."/>
            <person name="Predel R."/>
            <person name="Neupert S."/>
            <person name="Schachtner J."/>
            <person name="Verleyen P."/>
            <person name="Raible F."/>
            <person name="Bork P."/>
            <person name="Friedrich M."/>
            <person name="Walden K.K."/>
            <person name="Robertson H.M."/>
            <person name="Angeli S."/>
            <person name="Foret S."/>
            <person name="Bucher G."/>
            <person name="Schuetz S."/>
            <person name="Maleszka R."/>
            <person name="Wimmer E.A."/>
            <person name="Beeman R.W."/>
            <person name="Lorenzen M."/>
            <person name="Tomoyasu Y."/>
            <person name="Miller S.C."/>
            <person name="Grossmann D."/>
            <person name="Bucher G."/>
        </authorList>
    </citation>
    <scope>NUCLEOTIDE SEQUENCE [LARGE SCALE GENOMIC DNA]</scope>
    <source>
        <strain evidence="4 5">Georgia GA2</strain>
    </source>
</reference>
<dbReference type="Proteomes" id="UP000007266">
    <property type="component" value="Linkage group 9"/>
</dbReference>
<gene>
    <name evidence="4" type="primary">AUGUSTUS-3.0.2_11878</name>
    <name evidence="4" type="ORF">TcasGA2_TC011878</name>
</gene>
<organism evidence="4 5">
    <name type="scientific">Tribolium castaneum</name>
    <name type="common">Red flour beetle</name>
    <dbReference type="NCBI Taxonomy" id="7070"/>
    <lineage>
        <taxon>Eukaryota</taxon>
        <taxon>Metazoa</taxon>
        <taxon>Ecdysozoa</taxon>
        <taxon>Arthropoda</taxon>
        <taxon>Hexapoda</taxon>
        <taxon>Insecta</taxon>
        <taxon>Pterygota</taxon>
        <taxon>Neoptera</taxon>
        <taxon>Endopterygota</taxon>
        <taxon>Coleoptera</taxon>
        <taxon>Polyphaga</taxon>
        <taxon>Cucujiformia</taxon>
        <taxon>Tenebrionidae</taxon>
        <taxon>Tenebrionidae incertae sedis</taxon>
        <taxon>Tribolium</taxon>
    </lineage>
</organism>
<dbReference type="OMA" id="THSPTKW"/>
<dbReference type="PhylomeDB" id="D6WZA0"/>
<reference evidence="4 5" key="2">
    <citation type="journal article" date="2010" name="Nucleic Acids Res.">
        <title>BeetleBase in 2010: revisions to provide comprehensive genomic information for Tribolium castaneum.</title>
        <authorList>
            <person name="Kim H.S."/>
            <person name="Murphy T."/>
            <person name="Xia J."/>
            <person name="Caragea D."/>
            <person name="Park Y."/>
            <person name="Beeman R.W."/>
            <person name="Lorenzen M.D."/>
            <person name="Butcher S."/>
            <person name="Manak J.R."/>
            <person name="Brown S.J."/>
        </authorList>
    </citation>
    <scope>GENOME REANNOTATION</scope>
    <source>
        <strain evidence="4 5">Georgia GA2</strain>
    </source>
</reference>
<dbReference type="GO" id="GO:0003677">
    <property type="term" value="F:DNA binding"/>
    <property type="evidence" value="ECO:0007669"/>
    <property type="project" value="InterPro"/>
</dbReference>
<sequence>MNHVSMEDILIEEVRQRPSIYDKTTLVYKNNRIRDQEWKEVAKAVNMSDVEAVKKRWRSLRDSFIKIQRSLKLNPKQTIKWIYYNRLMFLIPHIESKELVIDGSKHEEEDEAVQEVENGSDYRYVPEDAGFFDASTSSKQEVSAKRKRNIADEDPLMTADQFFESCAKKLGDADEQFLLSCLPALKRLPPKENALARMRIQQVLFEIEFGTCDQSSIVITKEEVID</sequence>
<comment type="subcellular location">
    <subcellularLocation>
        <location evidence="1">Nucleus</location>
    </subcellularLocation>
</comment>
<dbReference type="SMART" id="SM00595">
    <property type="entry name" value="MADF"/>
    <property type="match status" value="1"/>
</dbReference>
<evidence type="ECO:0000259" key="3">
    <source>
        <dbReference type="PROSITE" id="PS51031"/>
    </source>
</evidence>
<dbReference type="OrthoDB" id="8195830at2759"/>
<name>D6WZA0_TRICA</name>
<dbReference type="GO" id="GO:0006357">
    <property type="term" value="P:regulation of transcription by RNA polymerase II"/>
    <property type="evidence" value="ECO:0000318"/>
    <property type="project" value="GO_Central"/>
</dbReference>
<dbReference type="GO" id="GO:0005667">
    <property type="term" value="C:transcription regulator complex"/>
    <property type="evidence" value="ECO:0000318"/>
    <property type="project" value="GO_Central"/>
</dbReference>
<dbReference type="AlphaFoldDB" id="D6WZA0"/>
<evidence type="ECO:0000256" key="1">
    <source>
        <dbReference type="PROSITE-ProRule" id="PRU00371"/>
    </source>
</evidence>
<dbReference type="eggNOG" id="ENOG502S8TP">
    <property type="taxonomic scope" value="Eukaryota"/>
</dbReference>
<evidence type="ECO:0000259" key="2">
    <source>
        <dbReference type="PROSITE" id="PS51029"/>
    </source>
</evidence>
<dbReference type="PROSITE" id="PS51029">
    <property type="entry name" value="MADF"/>
    <property type="match status" value="1"/>
</dbReference>
<dbReference type="PROSITE" id="PS51031">
    <property type="entry name" value="BESS"/>
    <property type="match status" value="1"/>
</dbReference>
<dbReference type="InParanoid" id="D6WZA0"/>
<keyword evidence="1" id="KW-0539">Nucleus</keyword>
<feature type="domain" description="MADF" evidence="2">
    <location>
        <begin position="9"/>
        <end position="95"/>
    </location>
</feature>
<protein>
    <submittedName>
        <fullName evidence="4">Uncharacterized protein</fullName>
    </submittedName>
</protein>
<dbReference type="InterPro" id="IPR006578">
    <property type="entry name" value="MADF-dom"/>
</dbReference>
<dbReference type="Pfam" id="PF10545">
    <property type="entry name" value="MADF_DNA_bdg"/>
    <property type="match status" value="1"/>
</dbReference>
<proteinExistence type="predicted"/>
<dbReference type="HOGENOM" id="CLU_080630_2_1_1"/>
<dbReference type="PANTHER" id="PTHR12243:SF67">
    <property type="entry name" value="COREPRESSOR OF PANGOLIN, ISOFORM A-RELATED"/>
    <property type="match status" value="1"/>
</dbReference>
<dbReference type="KEGG" id="tca:103314284"/>
<dbReference type="EMBL" id="KQ971372">
    <property type="protein sequence ID" value="EFA09743.1"/>
    <property type="molecule type" value="Genomic_DNA"/>
</dbReference>
<dbReference type="Pfam" id="PF02944">
    <property type="entry name" value="BESS"/>
    <property type="match status" value="1"/>
</dbReference>
<dbReference type="InterPro" id="IPR039353">
    <property type="entry name" value="TF_Adf1"/>
</dbReference>
<dbReference type="PANTHER" id="PTHR12243">
    <property type="entry name" value="MADF DOMAIN TRANSCRIPTION FACTOR"/>
    <property type="match status" value="1"/>
</dbReference>
<evidence type="ECO:0000313" key="4">
    <source>
        <dbReference type="EMBL" id="EFA09743.1"/>
    </source>
</evidence>
<dbReference type="InterPro" id="IPR004210">
    <property type="entry name" value="BESS_motif"/>
</dbReference>
<evidence type="ECO:0000313" key="5">
    <source>
        <dbReference type="Proteomes" id="UP000007266"/>
    </source>
</evidence>